<keyword evidence="1" id="KW-0472">Membrane</keyword>
<keyword evidence="1" id="KW-0812">Transmembrane</keyword>
<comment type="caution">
    <text evidence="2">The sequence shown here is derived from an EMBL/GenBank/DDBJ whole genome shotgun (WGS) entry which is preliminary data.</text>
</comment>
<evidence type="ECO:0000313" key="2">
    <source>
        <dbReference type="EMBL" id="KAF7639197.1"/>
    </source>
</evidence>
<organism evidence="2 3">
    <name type="scientific">Meloidogyne graminicola</name>
    <dbReference type="NCBI Taxonomy" id="189291"/>
    <lineage>
        <taxon>Eukaryota</taxon>
        <taxon>Metazoa</taxon>
        <taxon>Ecdysozoa</taxon>
        <taxon>Nematoda</taxon>
        <taxon>Chromadorea</taxon>
        <taxon>Rhabditida</taxon>
        <taxon>Tylenchina</taxon>
        <taxon>Tylenchomorpha</taxon>
        <taxon>Tylenchoidea</taxon>
        <taxon>Meloidogynidae</taxon>
        <taxon>Meloidogyninae</taxon>
        <taxon>Meloidogyne</taxon>
    </lineage>
</organism>
<protein>
    <submittedName>
        <fullName evidence="2">Uncharacterized protein</fullName>
    </submittedName>
</protein>
<proteinExistence type="predicted"/>
<reference evidence="2" key="1">
    <citation type="journal article" date="2020" name="Ecol. Evol.">
        <title>Genome structure and content of the rice root-knot nematode (Meloidogyne graminicola).</title>
        <authorList>
            <person name="Phan N.T."/>
            <person name="Danchin E.G.J."/>
            <person name="Klopp C."/>
            <person name="Perfus-Barbeoch L."/>
            <person name="Kozlowski D.K."/>
            <person name="Koutsovoulos G.D."/>
            <person name="Lopez-Roques C."/>
            <person name="Bouchez O."/>
            <person name="Zahm M."/>
            <person name="Besnard G."/>
            <person name="Bellafiore S."/>
        </authorList>
    </citation>
    <scope>NUCLEOTIDE SEQUENCE</scope>
    <source>
        <strain evidence="2">VN-18</strain>
    </source>
</reference>
<gene>
    <name evidence="2" type="ORF">Mgra_00001427</name>
</gene>
<feature type="transmembrane region" description="Helical" evidence="1">
    <location>
        <begin position="6"/>
        <end position="22"/>
    </location>
</feature>
<dbReference type="Proteomes" id="UP000605970">
    <property type="component" value="Unassembled WGS sequence"/>
</dbReference>
<sequence>MLNNNILILLFTLFFIIFLNLLKEGNSDFCDYDCNCCGFGDICCSSNNRRGKPLIKCCDKFTQNCVNGQCVKYV</sequence>
<dbReference type="AlphaFoldDB" id="A0A8T0A005"/>
<dbReference type="EMBL" id="JABEBT010000007">
    <property type="protein sequence ID" value="KAF7639197.1"/>
    <property type="molecule type" value="Genomic_DNA"/>
</dbReference>
<keyword evidence="1" id="KW-1133">Transmembrane helix</keyword>
<accession>A0A8T0A005</accession>
<keyword evidence="3" id="KW-1185">Reference proteome</keyword>
<name>A0A8T0A005_9BILA</name>
<evidence type="ECO:0000313" key="3">
    <source>
        <dbReference type="Proteomes" id="UP000605970"/>
    </source>
</evidence>
<evidence type="ECO:0000256" key="1">
    <source>
        <dbReference type="SAM" id="Phobius"/>
    </source>
</evidence>